<dbReference type="SUPFAM" id="SSF48371">
    <property type="entry name" value="ARM repeat"/>
    <property type="match status" value="1"/>
</dbReference>
<dbReference type="OrthoDB" id="5086500at2759"/>
<evidence type="ECO:0000256" key="6">
    <source>
        <dbReference type="ARBA" id="ARBA00022824"/>
    </source>
</evidence>
<evidence type="ECO:0000256" key="9">
    <source>
        <dbReference type="ARBA" id="ARBA00023128"/>
    </source>
</evidence>
<dbReference type="SUPFAM" id="SSF53474">
    <property type="entry name" value="alpha/beta-Hydrolases"/>
    <property type="match status" value="1"/>
</dbReference>
<sequence length="706" mass="81510">MIIQNYKRAVYYLKTSGICMVVVSGCWFLYQVRQTSVLLNSVVPTNILELEHKQAHYIYIDDPRLKDIFMFSHENDLHSSLKEKPKNLSYVVTKWWKSVNRNLAFRLFHLASTGDKTERKKAVHSLSSLKHLKDWHYRQIAQMLDAKTAVALARSPKADLRFFLNPPYFHERYKLYEIVDKLHNLLIKLNALCGGCHPCLLQFLHKKFQISHRDTTFFEHDLTSVGVSVPPPIVWDQNFLLNCVHAVHHHSSLEEHSKDVADAGGLQILMNVYKLVGDNVDICSLIAKILSNLSLHPEYLEDIFRSGWIGILASWSRHKDIRLAAPASRALANLDFDDNEDEKYPQRIYPLYPLHRVDFKKKLDVVFIHGLLGGVFVTWRQRDIDTSVPVPISKDEKVSLRAIVDDHPSEFLKDLARDLEVREWQRLGYDYEVILHDCPVNMNNKATGPFFCDGDDHCMQQSERDCISRTQCWPKDWLPKDVPNLRIIGINYNTNLSMWTPLCPIEGVRSTIKERSSEFTRKLIMASVGKRSIIWACHSMGGLLVKQLLVEEWKNGDKNNLVRNTKGIVFYSTPHRGSHVAALNQTTQMLVWPSVEVQELREQSPNLLQLHSDFLKMLQEHDIEIISFGETKPTRVTALKVPFRFVNPSSADPGIGEFFEIPQDHLSICKPASRQSFLYQKVLAMVRRHVEPINKSNLNSFFEKVM</sequence>
<evidence type="ECO:0000256" key="16">
    <source>
        <dbReference type="SAM" id="Phobius"/>
    </source>
</evidence>
<proteinExistence type="inferred from homology"/>
<dbReference type="Gene3D" id="3.40.50.1820">
    <property type="entry name" value="alpha/beta hydrolase"/>
    <property type="match status" value="1"/>
</dbReference>
<evidence type="ECO:0000313" key="18">
    <source>
        <dbReference type="Proteomes" id="UP000215335"/>
    </source>
</evidence>
<comment type="subcellular location">
    <subcellularLocation>
        <location evidence="3">Endoplasmic reticulum</location>
    </subcellularLocation>
    <subcellularLocation>
        <location evidence="1">Membrane</location>
        <topology evidence="1">Single-pass membrane protein</topology>
    </subcellularLocation>
    <subcellularLocation>
        <location evidence="2">Mitochondrion</location>
    </subcellularLocation>
</comment>
<keyword evidence="5 16" id="KW-0812">Transmembrane</keyword>
<evidence type="ECO:0000256" key="1">
    <source>
        <dbReference type="ARBA" id="ARBA00004167"/>
    </source>
</evidence>
<comment type="caution">
    <text evidence="17">The sequence shown here is derived from an EMBL/GenBank/DDBJ whole genome shotgun (WGS) entry which is preliminary data.</text>
</comment>
<evidence type="ECO:0000256" key="8">
    <source>
        <dbReference type="ARBA" id="ARBA00023098"/>
    </source>
</evidence>
<feature type="transmembrane region" description="Helical" evidence="16">
    <location>
        <begin position="12"/>
        <end position="30"/>
    </location>
</feature>
<evidence type="ECO:0000256" key="5">
    <source>
        <dbReference type="ARBA" id="ARBA00022692"/>
    </source>
</evidence>
<keyword evidence="8" id="KW-0443">Lipid metabolism</keyword>
<dbReference type="InterPro" id="IPR029058">
    <property type="entry name" value="AB_hydrolase_fold"/>
</dbReference>
<dbReference type="STRING" id="543379.A0A232FF61"/>
<dbReference type="EMBL" id="NNAY01000331">
    <property type="protein sequence ID" value="OXU29160.1"/>
    <property type="molecule type" value="Genomic_DNA"/>
</dbReference>
<evidence type="ECO:0000256" key="2">
    <source>
        <dbReference type="ARBA" id="ARBA00004173"/>
    </source>
</evidence>
<gene>
    <name evidence="17" type="ORF">TSAR_005662</name>
</gene>
<dbReference type="PANTHER" id="PTHR48182:SF2">
    <property type="entry name" value="PROTEIN SERAC1"/>
    <property type="match status" value="1"/>
</dbReference>
<keyword evidence="12" id="KW-1208">Phospholipid metabolism</keyword>
<dbReference type="GO" id="GO:0005739">
    <property type="term" value="C:mitochondrion"/>
    <property type="evidence" value="ECO:0007669"/>
    <property type="project" value="UniProtKB-SubCell"/>
</dbReference>
<evidence type="ECO:0000256" key="7">
    <source>
        <dbReference type="ARBA" id="ARBA00022989"/>
    </source>
</evidence>
<keyword evidence="18" id="KW-1185">Reference proteome</keyword>
<organism evidence="17 18">
    <name type="scientific">Trichomalopsis sarcophagae</name>
    <dbReference type="NCBI Taxonomy" id="543379"/>
    <lineage>
        <taxon>Eukaryota</taxon>
        <taxon>Metazoa</taxon>
        <taxon>Ecdysozoa</taxon>
        <taxon>Arthropoda</taxon>
        <taxon>Hexapoda</taxon>
        <taxon>Insecta</taxon>
        <taxon>Pterygota</taxon>
        <taxon>Neoptera</taxon>
        <taxon>Endopterygota</taxon>
        <taxon>Hymenoptera</taxon>
        <taxon>Apocrita</taxon>
        <taxon>Proctotrupomorpha</taxon>
        <taxon>Chalcidoidea</taxon>
        <taxon>Pteromalidae</taxon>
        <taxon>Pteromalinae</taxon>
        <taxon>Trichomalopsis</taxon>
    </lineage>
</organism>
<evidence type="ECO:0000256" key="15">
    <source>
        <dbReference type="ARBA" id="ARBA00041701"/>
    </source>
</evidence>
<evidence type="ECO:0000256" key="13">
    <source>
        <dbReference type="ARBA" id="ARBA00038024"/>
    </source>
</evidence>
<dbReference type="GO" id="GO:0008654">
    <property type="term" value="P:phospholipid biosynthetic process"/>
    <property type="evidence" value="ECO:0007669"/>
    <property type="project" value="UniProtKB-KW"/>
</dbReference>
<keyword evidence="10 16" id="KW-0472">Membrane</keyword>
<dbReference type="AlphaFoldDB" id="A0A232FF61"/>
<name>A0A232FF61_9HYME</name>
<keyword evidence="6" id="KW-0256">Endoplasmic reticulum</keyword>
<dbReference type="InterPro" id="IPR011989">
    <property type="entry name" value="ARM-like"/>
</dbReference>
<dbReference type="GO" id="GO:0016020">
    <property type="term" value="C:membrane"/>
    <property type="evidence" value="ECO:0007669"/>
    <property type="project" value="UniProtKB-SubCell"/>
</dbReference>
<dbReference type="Gene3D" id="1.25.10.10">
    <property type="entry name" value="Leucine-rich Repeat Variant"/>
    <property type="match status" value="1"/>
</dbReference>
<dbReference type="InterPro" id="IPR052374">
    <property type="entry name" value="SERAC1"/>
</dbReference>
<evidence type="ECO:0000256" key="12">
    <source>
        <dbReference type="ARBA" id="ARBA00023264"/>
    </source>
</evidence>
<dbReference type="PANTHER" id="PTHR48182">
    <property type="entry name" value="PROTEIN SERAC1"/>
    <property type="match status" value="1"/>
</dbReference>
<evidence type="ECO:0000256" key="4">
    <source>
        <dbReference type="ARBA" id="ARBA00022516"/>
    </source>
</evidence>
<dbReference type="PROSITE" id="PS51257">
    <property type="entry name" value="PROKAR_LIPOPROTEIN"/>
    <property type="match status" value="1"/>
</dbReference>
<reference evidence="17 18" key="1">
    <citation type="journal article" date="2017" name="Curr. Biol.">
        <title>The Evolution of Venom by Co-option of Single-Copy Genes.</title>
        <authorList>
            <person name="Martinson E.O."/>
            <person name="Mrinalini"/>
            <person name="Kelkar Y.D."/>
            <person name="Chang C.H."/>
            <person name="Werren J.H."/>
        </authorList>
    </citation>
    <scope>NUCLEOTIDE SEQUENCE [LARGE SCALE GENOMIC DNA]</scope>
    <source>
        <strain evidence="17 18">Alberta</strain>
        <tissue evidence="17">Whole body</tissue>
    </source>
</reference>
<evidence type="ECO:0000313" key="17">
    <source>
        <dbReference type="EMBL" id="OXU29160.1"/>
    </source>
</evidence>
<protein>
    <recommendedName>
        <fullName evidence="14">Protein SERAC1</fullName>
    </recommendedName>
    <alternativeName>
        <fullName evidence="15">Serine active site-containing protein 1</fullName>
    </alternativeName>
</protein>
<evidence type="ECO:0000256" key="10">
    <source>
        <dbReference type="ARBA" id="ARBA00023136"/>
    </source>
</evidence>
<dbReference type="GO" id="GO:0005783">
    <property type="term" value="C:endoplasmic reticulum"/>
    <property type="evidence" value="ECO:0007669"/>
    <property type="project" value="UniProtKB-SubCell"/>
</dbReference>
<dbReference type="Proteomes" id="UP000215335">
    <property type="component" value="Unassembled WGS sequence"/>
</dbReference>
<dbReference type="InterPro" id="IPR016024">
    <property type="entry name" value="ARM-type_fold"/>
</dbReference>
<keyword evidence="11" id="KW-0594">Phospholipid biosynthesis</keyword>
<keyword evidence="4" id="KW-0444">Lipid biosynthesis</keyword>
<evidence type="ECO:0000256" key="3">
    <source>
        <dbReference type="ARBA" id="ARBA00004240"/>
    </source>
</evidence>
<comment type="similarity">
    <text evidence="13">Belongs to the SERAC1 family.</text>
</comment>
<keyword evidence="9" id="KW-0496">Mitochondrion</keyword>
<accession>A0A232FF61</accession>
<keyword evidence="7 16" id="KW-1133">Transmembrane helix</keyword>
<evidence type="ECO:0000256" key="14">
    <source>
        <dbReference type="ARBA" id="ARBA00040991"/>
    </source>
</evidence>
<evidence type="ECO:0000256" key="11">
    <source>
        <dbReference type="ARBA" id="ARBA00023209"/>
    </source>
</evidence>